<keyword evidence="2" id="KW-0815">Transposition</keyword>
<dbReference type="Proteomes" id="UP001212997">
    <property type="component" value="Unassembled WGS sequence"/>
</dbReference>
<dbReference type="PANTHER" id="PTHR42648:SF11">
    <property type="entry name" value="TRANSPOSON TY4-P GAG-POL POLYPROTEIN"/>
    <property type="match status" value="1"/>
</dbReference>
<feature type="compositionally biased region" description="Pro residues" evidence="25">
    <location>
        <begin position="97"/>
        <end position="110"/>
    </location>
</feature>
<keyword evidence="29" id="KW-1185">Reference proteome</keyword>
<evidence type="ECO:0000256" key="13">
    <source>
        <dbReference type="ARBA" id="ARBA00022840"/>
    </source>
</evidence>
<dbReference type="GO" id="GO:0006310">
    <property type="term" value="P:DNA recombination"/>
    <property type="evidence" value="ECO:0007669"/>
    <property type="project" value="UniProtKB-KW"/>
</dbReference>
<keyword evidence="3" id="KW-1188">Viral release from host cell</keyword>
<dbReference type="GO" id="GO:0005634">
    <property type="term" value="C:nucleus"/>
    <property type="evidence" value="ECO:0007669"/>
    <property type="project" value="UniProtKB-ARBA"/>
</dbReference>
<evidence type="ECO:0000256" key="4">
    <source>
        <dbReference type="ARBA" id="ARBA00022664"/>
    </source>
</evidence>
<dbReference type="SUPFAM" id="SSF53098">
    <property type="entry name" value="Ribonuclease H-like"/>
    <property type="match status" value="1"/>
</dbReference>
<evidence type="ECO:0000256" key="11">
    <source>
        <dbReference type="ARBA" id="ARBA00022759"/>
    </source>
</evidence>
<dbReference type="InterPro" id="IPR013103">
    <property type="entry name" value="RVT_2"/>
</dbReference>
<dbReference type="InterPro" id="IPR036875">
    <property type="entry name" value="Znf_CCHC_sf"/>
</dbReference>
<feature type="domain" description="CCHC-type" evidence="26">
    <location>
        <begin position="376"/>
        <end position="391"/>
    </location>
</feature>
<keyword evidence="21" id="KW-0511">Multifunctional enzyme</keyword>
<reference evidence="28" key="1">
    <citation type="submission" date="2022-07" db="EMBL/GenBank/DDBJ databases">
        <title>Genome Sequence of Physisporinus lineatus.</title>
        <authorList>
            <person name="Buettner E."/>
        </authorList>
    </citation>
    <scope>NUCLEOTIDE SEQUENCE</scope>
    <source>
        <strain evidence="28">VT162</strain>
    </source>
</reference>
<keyword evidence="6" id="KW-0548">Nucleotidyltransferase</keyword>
<evidence type="ECO:0000256" key="6">
    <source>
        <dbReference type="ARBA" id="ARBA00022695"/>
    </source>
</evidence>
<dbReference type="InterPro" id="IPR001878">
    <property type="entry name" value="Znf_CCHC"/>
</dbReference>
<keyword evidence="20" id="KW-0233">DNA recombination</keyword>
<keyword evidence="17" id="KW-0695">RNA-directed DNA polymerase</keyword>
<keyword evidence="10" id="KW-0064">Aspartyl protease</keyword>
<keyword evidence="15" id="KW-0694">RNA-binding</keyword>
<feature type="compositionally biased region" description="Basic residues" evidence="25">
    <location>
        <begin position="344"/>
        <end position="353"/>
    </location>
</feature>
<evidence type="ECO:0000256" key="24">
    <source>
        <dbReference type="PROSITE-ProRule" id="PRU00047"/>
    </source>
</evidence>
<dbReference type="InterPro" id="IPR036397">
    <property type="entry name" value="RNaseH_sf"/>
</dbReference>
<evidence type="ECO:0000256" key="7">
    <source>
        <dbReference type="ARBA" id="ARBA00022722"/>
    </source>
</evidence>
<dbReference type="Gene3D" id="3.30.420.10">
    <property type="entry name" value="Ribonuclease H-like superfamily/Ribonuclease H"/>
    <property type="match status" value="1"/>
</dbReference>
<evidence type="ECO:0000256" key="3">
    <source>
        <dbReference type="ARBA" id="ARBA00022612"/>
    </source>
</evidence>
<dbReference type="Pfam" id="PF07727">
    <property type="entry name" value="RVT_2"/>
    <property type="match status" value="1"/>
</dbReference>
<dbReference type="GO" id="GO:0015074">
    <property type="term" value="P:DNA integration"/>
    <property type="evidence" value="ECO:0007669"/>
    <property type="project" value="UniProtKB-KW"/>
</dbReference>
<organism evidence="28 29">
    <name type="scientific">Meripilus lineatus</name>
    <dbReference type="NCBI Taxonomy" id="2056292"/>
    <lineage>
        <taxon>Eukaryota</taxon>
        <taxon>Fungi</taxon>
        <taxon>Dikarya</taxon>
        <taxon>Basidiomycota</taxon>
        <taxon>Agaricomycotina</taxon>
        <taxon>Agaricomycetes</taxon>
        <taxon>Polyporales</taxon>
        <taxon>Meripilaceae</taxon>
        <taxon>Meripilus</taxon>
    </lineage>
</organism>
<gene>
    <name evidence="28" type="ORF">NLI96_g1015</name>
</gene>
<proteinExistence type="predicted"/>
<feature type="region of interest" description="Disordered" evidence="25">
    <location>
        <begin position="314"/>
        <end position="368"/>
    </location>
</feature>
<comment type="caution">
    <text evidence="28">The sequence shown here is derived from an EMBL/GenBank/DDBJ whole genome shotgun (WGS) entry which is preliminary data.</text>
</comment>
<dbReference type="SMART" id="SM00343">
    <property type="entry name" value="ZnF_C2HC"/>
    <property type="match status" value="1"/>
</dbReference>
<keyword evidence="12" id="KW-0378">Hydrolase</keyword>
<dbReference type="SUPFAM" id="SSF57756">
    <property type="entry name" value="Retrovirus zinc finger-like domains"/>
    <property type="match status" value="1"/>
</dbReference>
<evidence type="ECO:0000256" key="5">
    <source>
        <dbReference type="ARBA" id="ARBA00022670"/>
    </source>
</evidence>
<keyword evidence="18" id="KW-0239">DNA-directed DNA polymerase</keyword>
<evidence type="ECO:0000313" key="29">
    <source>
        <dbReference type="Proteomes" id="UP001212997"/>
    </source>
</evidence>
<dbReference type="EMBL" id="JANAWD010000019">
    <property type="protein sequence ID" value="KAJ3490972.1"/>
    <property type="molecule type" value="Genomic_DNA"/>
</dbReference>
<accession>A0AAD5VBK5</accession>
<comment type="catalytic activity">
    <reaction evidence="22">
        <text>DNA(n) + a 2'-deoxyribonucleoside 5'-triphosphate = DNA(n+1) + diphosphate</text>
        <dbReference type="Rhea" id="RHEA:22508"/>
        <dbReference type="Rhea" id="RHEA-COMP:17339"/>
        <dbReference type="Rhea" id="RHEA-COMP:17340"/>
        <dbReference type="ChEBI" id="CHEBI:33019"/>
        <dbReference type="ChEBI" id="CHEBI:61560"/>
        <dbReference type="ChEBI" id="CHEBI:173112"/>
        <dbReference type="EC" id="2.7.7.49"/>
    </reaction>
</comment>
<evidence type="ECO:0000259" key="27">
    <source>
        <dbReference type="PROSITE" id="PS50994"/>
    </source>
</evidence>
<dbReference type="InterPro" id="IPR057670">
    <property type="entry name" value="SH3_retrovirus"/>
</dbReference>
<evidence type="ECO:0000256" key="21">
    <source>
        <dbReference type="ARBA" id="ARBA00023268"/>
    </source>
</evidence>
<sequence length="1526" mass="169403">MNPTPIDCSNLLHVYDTSEVTDNHFDPTRDNYFRCSSQPCPNRHTGPVSERVDPWGVPILSEQTDRIRRAHPRGIYEEKQSETEIEAHLLDQSPSSPLLPDPVMDPPETSPTPTISVADINRAFQDVPKLSSNGSNYLLWSERAHFALVMLDLDTLLKAAPTDATASISKKILVAMFGKMDNGIFMLTRKNANPFDLVKFLDARFDANTDKIQTDERSKLFAMDCTHDSGFAKHLDNVERQHTRLGDMGCSITDEDYIAVISKVPPSYQHVVDREKYVIRQTNLLGAQFTEEPKKWVDIKLTPVMLLRALRAEAQSRGQGKGGKSKGDSANSASGGGGNGGGKGKGRRGKGKGKGTATSDASGSKDSAPDLSTITCYRCKGIGHKSNKCPSPRNIIPKDTANAATPTTPTTPAAKDTPTVTANTASIVEINSDDELWATSAIDPSIHYSPYIPNVIDCSGLDDQGFVEDLHASAAVVEALIAPSESRCEIFDSGASRHMSPFRDQFENFHTIPTRQIRAANSHNFQAYGMGNLIIRVPNGKSWSNILLRDILYAPQMHATLASLGQFDDAGYAILIHGGTLTIKSPTGTKIGKIHKDHSGLYRVSSDDSASVASIPSLSLFELHCRLGHISYRYLKKLHSSGSLKGLVLDPNRMDETECPSCIKAKITRAPIEKSRASPRAMKFGDLIHMDVWGPARVRTIHHSLYTLTIIDDATCWLEAPLMKSKDEAFAKYVSYQTLTKTQHGVTFKVVHSDRGGEFLSNEFTNYLQSEGTERRLTVHDTPEHNGVAERTHRTIFEMVRACMTGTGVPQWLWGEAFQFAVYVFNRTPRSAIGFKIPYEVRFGSPPDLSHLRPWGSLCYVKVDALNKLADRAEEARYMGPDSTSNGFRVYWEKRKVISIERNVIFSARATSPVEGEYNITLPMSDAKLAPALLPPTQIPEVISEPIDPNIVSGKRNRVPSEKARLIAQGIGLACQEIEDGEVDEEYVMANLANVSSEIVDRIPRTFKEALTLPDAEEWIGGTNEEFSRLKARNAWVYVYPPKDANIIGSRLVFALKRDANHKVTKHRVRLVAQGCFQVEGADYLFDDVFAPVARMETNRALCALAASKDWEIGQMDVKSAYLYGQMEEGEEIYMRPPPGVKPEGILPGQVMKLLVCIYGLKQAGRRWYKKVQSIMKKIGLTRSNFDHAVFFRLLSNGGLIAISLHVDDATGIAPNRVLLTELKNRIKAEVECVDSGDLSWMLGIEIKRDRSARTISFSQHAYLDQILARYGFADLRPLVTPVDPHVTLDTSQCATTPSDIDFMRDKPYREALGALMYASVATRPDITYAVSSLARFSQNPGPTHWTALKRVFAYLKGTREMWLTVGGRDVKLMGYSDADGMSQEGRRPISGYVYLIGGAISWSSKRQDIVTLSTTEAEYVALTHAAKEAIWLKNLLGELFPRIPFTPVTIQCDNQGAIALSKDDRFHSRTKHIDIRYHFIRYVVESKYVQTYYCPTDEMVADILTKGLPLPKTKLFASLMGLGKV</sequence>
<keyword evidence="24" id="KW-0863">Zinc-finger</keyword>
<evidence type="ECO:0008006" key="30">
    <source>
        <dbReference type="Google" id="ProtNLM"/>
    </source>
</evidence>
<evidence type="ECO:0000256" key="23">
    <source>
        <dbReference type="ARBA" id="ARBA00049244"/>
    </source>
</evidence>
<comment type="catalytic activity">
    <reaction evidence="23">
        <text>DNA(n) + a 2'-deoxyribonucleoside 5'-triphosphate = DNA(n+1) + diphosphate</text>
        <dbReference type="Rhea" id="RHEA:22508"/>
        <dbReference type="Rhea" id="RHEA-COMP:17339"/>
        <dbReference type="Rhea" id="RHEA-COMP:17340"/>
        <dbReference type="ChEBI" id="CHEBI:33019"/>
        <dbReference type="ChEBI" id="CHEBI:61560"/>
        <dbReference type="ChEBI" id="CHEBI:173112"/>
        <dbReference type="EC" id="2.7.7.7"/>
    </reaction>
</comment>
<evidence type="ECO:0000256" key="15">
    <source>
        <dbReference type="ARBA" id="ARBA00022884"/>
    </source>
</evidence>
<evidence type="ECO:0000256" key="25">
    <source>
        <dbReference type="SAM" id="MobiDB-lite"/>
    </source>
</evidence>
<comment type="function">
    <text evidence="1">The aspartyl protease (PR) mediates the proteolytic cleavages of the Gag and Gag-Pol polyproteins after assembly of the VLP.</text>
</comment>
<dbReference type="CDD" id="cd09272">
    <property type="entry name" value="RNase_HI_RT_Ty1"/>
    <property type="match status" value="1"/>
</dbReference>
<evidence type="ECO:0000256" key="1">
    <source>
        <dbReference type="ARBA" id="ARBA00002180"/>
    </source>
</evidence>
<evidence type="ECO:0000256" key="19">
    <source>
        <dbReference type="ARBA" id="ARBA00023113"/>
    </source>
</evidence>
<dbReference type="PROSITE" id="PS50994">
    <property type="entry name" value="INTEGRASE"/>
    <property type="match status" value="1"/>
</dbReference>
<keyword evidence="18" id="KW-0808">Transferase</keyword>
<keyword evidence="8" id="KW-0479">Metal-binding</keyword>
<keyword evidence="19" id="KW-0917">Virion maturation</keyword>
<dbReference type="InterPro" id="IPR043502">
    <property type="entry name" value="DNA/RNA_pol_sf"/>
</dbReference>
<keyword evidence="11" id="KW-0255">Endonuclease</keyword>
<dbReference type="InterPro" id="IPR025724">
    <property type="entry name" value="GAG-pre-integrase_dom"/>
</dbReference>
<name>A0AAD5VBK5_9APHY</name>
<keyword evidence="24" id="KW-0862">Zinc</keyword>
<evidence type="ECO:0000256" key="20">
    <source>
        <dbReference type="ARBA" id="ARBA00023172"/>
    </source>
</evidence>
<keyword evidence="16" id="KW-0229">DNA integration</keyword>
<evidence type="ECO:0000256" key="18">
    <source>
        <dbReference type="ARBA" id="ARBA00022932"/>
    </source>
</evidence>
<evidence type="ECO:0000256" key="2">
    <source>
        <dbReference type="ARBA" id="ARBA00022578"/>
    </source>
</evidence>
<evidence type="ECO:0000256" key="22">
    <source>
        <dbReference type="ARBA" id="ARBA00048173"/>
    </source>
</evidence>
<keyword evidence="14" id="KW-0460">Magnesium</keyword>
<dbReference type="GO" id="GO:0004190">
    <property type="term" value="F:aspartic-type endopeptidase activity"/>
    <property type="evidence" value="ECO:0007669"/>
    <property type="project" value="UniProtKB-KW"/>
</dbReference>
<protein>
    <recommendedName>
        <fullName evidence="30">Polyprotein</fullName>
    </recommendedName>
</protein>
<dbReference type="GO" id="GO:0003723">
    <property type="term" value="F:RNA binding"/>
    <property type="evidence" value="ECO:0007669"/>
    <property type="project" value="UniProtKB-KW"/>
</dbReference>
<dbReference type="Pfam" id="PF13976">
    <property type="entry name" value="gag_pre-integrs"/>
    <property type="match status" value="1"/>
</dbReference>
<feature type="compositionally biased region" description="Gly residues" evidence="25">
    <location>
        <begin position="334"/>
        <end position="343"/>
    </location>
</feature>
<evidence type="ECO:0000256" key="17">
    <source>
        <dbReference type="ARBA" id="ARBA00022918"/>
    </source>
</evidence>
<dbReference type="GO" id="GO:0005524">
    <property type="term" value="F:ATP binding"/>
    <property type="evidence" value="ECO:0007669"/>
    <property type="project" value="UniProtKB-KW"/>
</dbReference>
<dbReference type="GO" id="GO:0008270">
    <property type="term" value="F:zinc ion binding"/>
    <property type="evidence" value="ECO:0007669"/>
    <property type="project" value="UniProtKB-KW"/>
</dbReference>
<dbReference type="PANTHER" id="PTHR42648">
    <property type="entry name" value="TRANSPOSASE, PUTATIVE-RELATED"/>
    <property type="match status" value="1"/>
</dbReference>
<evidence type="ECO:0000259" key="26">
    <source>
        <dbReference type="PROSITE" id="PS50158"/>
    </source>
</evidence>
<dbReference type="InterPro" id="IPR054722">
    <property type="entry name" value="PolX-like_BBD"/>
</dbReference>
<dbReference type="GO" id="GO:0006397">
    <property type="term" value="P:mRNA processing"/>
    <property type="evidence" value="ECO:0007669"/>
    <property type="project" value="UniProtKB-KW"/>
</dbReference>
<evidence type="ECO:0000256" key="14">
    <source>
        <dbReference type="ARBA" id="ARBA00022842"/>
    </source>
</evidence>
<keyword evidence="9" id="KW-0547">Nucleotide-binding</keyword>
<dbReference type="SUPFAM" id="SSF56672">
    <property type="entry name" value="DNA/RNA polymerases"/>
    <property type="match status" value="1"/>
</dbReference>
<feature type="region of interest" description="Disordered" evidence="25">
    <location>
        <begin position="385"/>
        <end position="418"/>
    </location>
</feature>
<feature type="region of interest" description="Disordered" evidence="25">
    <location>
        <begin position="91"/>
        <end position="113"/>
    </location>
</feature>
<keyword evidence="13" id="KW-0067">ATP-binding</keyword>
<dbReference type="InterPro" id="IPR012337">
    <property type="entry name" value="RNaseH-like_sf"/>
</dbReference>
<dbReference type="GO" id="GO:0004519">
    <property type="term" value="F:endonuclease activity"/>
    <property type="evidence" value="ECO:0007669"/>
    <property type="project" value="UniProtKB-KW"/>
</dbReference>
<evidence type="ECO:0000256" key="16">
    <source>
        <dbReference type="ARBA" id="ARBA00022908"/>
    </source>
</evidence>
<dbReference type="GO" id="GO:0003964">
    <property type="term" value="F:RNA-directed DNA polymerase activity"/>
    <property type="evidence" value="ECO:0007669"/>
    <property type="project" value="UniProtKB-KW"/>
</dbReference>
<evidence type="ECO:0000313" key="28">
    <source>
        <dbReference type="EMBL" id="KAJ3490972.1"/>
    </source>
</evidence>
<dbReference type="GO" id="GO:0006508">
    <property type="term" value="P:proteolysis"/>
    <property type="evidence" value="ECO:0007669"/>
    <property type="project" value="UniProtKB-KW"/>
</dbReference>
<dbReference type="InterPro" id="IPR039537">
    <property type="entry name" value="Retrotran_Ty1/copia-like"/>
</dbReference>
<keyword evidence="5" id="KW-0645">Protease</keyword>
<feature type="domain" description="Integrase catalytic" evidence="27">
    <location>
        <begin position="675"/>
        <end position="846"/>
    </location>
</feature>
<keyword evidence="4" id="KW-0507">mRNA processing</keyword>
<dbReference type="GO" id="GO:0003887">
    <property type="term" value="F:DNA-directed DNA polymerase activity"/>
    <property type="evidence" value="ECO:0007669"/>
    <property type="project" value="UniProtKB-KW"/>
</dbReference>
<dbReference type="Pfam" id="PF25597">
    <property type="entry name" value="SH3_retrovirus"/>
    <property type="match status" value="1"/>
</dbReference>
<evidence type="ECO:0000256" key="12">
    <source>
        <dbReference type="ARBA" id="ARBA00022801"/>
    </source>
</evidence>
<dbReference type="PROSITE" id="PS50158">
    <property type="entry name" value="ZF_CCHC"/>
    <property type="match status" value="1"/>
</dbReference>
<dbReference type="InterPro" id="IPR001584">
    <property type="entry name" value="Integrase_cat-core"/>
</dbReference>
<dbReference type="GO" id="GO:0032196">
    <property type="term" value="P:transposition"/>
    <property type="evidence" value="ECO:0007669"/>
    <property type="project" value="UniProtKB-KW"/>
</dbReference>
<evidence type="ECO:0000256" key="8">
    <source>
        <dbReference type="ARBA" id="ARBA00022723"/>
    </source>
</evidence>
<keyword evidence="7" id="KW-0540">Nuclease</keyword>
<feature type="compositionally biased region" description="Low complexity" evidence="25">
    <location>
        <begin position="397"/>
        <end position="418"/>
    </location>
</feature>
<evidence type="ECO:0000256" key="9">
    <source>
        <dbReference type="ARBA" id="ARBA00022741"/>
    </source>
</evidence>
<evidence type="ECO:0000256" key="10">
    <source>
        <dbReference type="ARBA" id="ARBA00022750"/>
    </source>
</evidence>
<dbReference type="Pfam" id="PF22936">
    <property type="entry name" value="Pol_BBD"/>
    <property type="match status" value="1"/>
</dbReference>